<dbReference type="PROSITE" id="PS51257">
    <property type="entry name" value="PROKAR_LIPOPROTEIN"/>
    <property type="match status" value="1"/>
</dbReference>
<accession>A0A433HRI0</accession>
<evidence type="ECO:0000313" key="3">
    <source>
        <dbReference type="Proteomes" id="UP000267430"/>
    </source>
</evidence>
<evidence type="ECO:0000313" key="2">
    <source>
        <dbReference type="EMBL" id="RUQ30971.1"/>
    </source>
</evidence>
<dbReference type="EMBL" id="RYZZ01000006">
    <property type="protein sequence ID" value="RUQ30971.1"/>
    <property type="molecule type" value="Genomic_DNA"/>
</dbReference>
<sequence length="76" mass="8431">MKKLYLLFVSVMLLLLVVSGCSTNEQSKKPEEQKQEASDKKVELTISAASSLQDALTVPIQQKPNYSTSISKMKNL</sequence>
<keyword evidence="1" id="KW-0732">Signal</keyword>
<organism evidence="2 3">
    <name type="scientific">Peribacillus cavernae</name>
    <dbReference type="NCBI Taxonomy" id="1674310"/>
    <lineage>
        <taxon>Bacteria</taxon>
        <taxon>Bacillati</taxon>
        <taxon>Bacillota</taxon>
        <taxon>Bacilli</taxon>
        <taxon>Bacillales</taxon>
        <taxon>Bacillaceae</taxon>
        <taxon>Peribacillus</taxon>
    </lineage>
</organism>
<feature type="signal peptide" evidence="1">
    <location>
        <begin position="1"/>
        <end position="24"/>
    </location>
</feature>
<gene>
    <name evidence="2" type="ORF">ELQ35_05105</name>
</gene>
<proteinExistence type="predicted"/>
<keyword evidence="3" id="KW-1185">Reference proteome</keyword>
<protein>
    <submittedName>
        <fullName evidence="2">Uncharacterized protein</fullName>
    </submittedName>
</protein>
<comment type="caution">
    <text evidence="2">The sequence shown here is derived from an EMBL/GenBank/DDBJ whole genome shotgun (WGS) entry which is preliminary data.</text>
</comment>
<dbReference type="AlphaFoldDB" id="A0A433HRI0"/>
<evidence type="ECO:0000256" key="1">
    <source>
        <dbReference type="SAM" id="SignalP"/>
    </source>
</evidence>
<reference evidence="2 3" key="1">
    <citation type="submission" date="2018-12" db="EMBL/GenBank/DDBJ databases">
        <title>Bacillus chawlae sp. nov., Bacillus glennii sp. nov., and Bacillus saganii sp. nov. Isolated from the Vehicle Assembly Building at Kennedy Space Center where the Viking Spacecraft were Assembled.</title>
        <authorList>
            <person name="Seuylemezian A."/>
            <person name="Vaishampayan P."/>
        </authorList>
    </citation>
    <scope>NUCLEOTIDE SEQUENCE [LARGE SCALE GENOMIC DNA]</scope>
    <source>
        <strain evidence="2 3">L5</strain>
    </source>
</reference>
<name>A0A433HRI0_9BACI</name>
<feature type="chain" id="PRO_5019366070" evidence="1">
    <location>
        <begin position="25"/>
        <end position="76"/>
    </location>
</feature>
<dbReference type="Proteomes" id="UP000267430">
    <property type="component" value="Unassembled WGS sequence"/>
</dbReference>